<feature type="transmembrane region" description="Helical" evidence="1">
    <location>
        <begin position="90"/>
        <end position="112"/>
    </location>
</feature>
<evidence type="ECO:0000259" key="2">
    <source>
        <dbReference type="Pfam" id="PF20151"/>
    </source>
</evidence>
<dbReference type="Pfam" id="PF20151">
    <property type="entry name" value="DUF6533"/>
    <property type="match status" value="1"/>
</dbReference>
<gene>
    <name evidence="3" type="ORF">HD556DRAFT_1479403</name>
</gene>
<dbReference type="EMBL" id="JABBWE010000031">
    <property type="protein sequence ID" value="KAG1793301.1"/>
    <property type="molecule type" value="Genomic_DNA"/>
</dbReference>
<evidence type="ECO:0000313" key="3">
    <source>
        <dbReference type="EMBL" id="KAG1793301.1"/>
    </source>
</evidence>
<accession>A0A9P7DHT2</accession>
<dbReference type="GeneID" id="64602353"/>
<feature type="domain" description="DUF6533" evidence="2">
    <location>
        <begin position="20"/>
        <end position="56"/>
    </location>
</feature>
<feature type="transmembrane region" description="Helical" evidence="1">
    <location>
        <begin position="169"/>
        <end position="189"/>
    </location>
</feature>
<comment type="caution">
    <text evidence="3">The sequence shown here is derived from an EMBL/GenBank/DDBJ whole genome shotgun (WGS) entry which is preliminary data.</text>
</comment>
<dbReference type="Proteomes" id="UP000719766">
    <property type="component" value="Unassembled WGS sequence"/>
</dbReference>
<keyword evidence="4" id="KW-1185">Reference proteome</keyword>
<keyword evidence="1" id="KW-1133">Transmembrane helix</keyword>
<protein>
    <recommendedName>
        <fullName evidence="2">DUF6533 domain-containing protein</fullName>
    </recommendedName>
</protein>
<evidence type="ECO:0000313" key="4">
    <source>
        <dbReference type="Proteomes" id="UP000719766"/>
    </source>
</evidence>
<dbReference type="AlphaFoldDB" id="A0A9P7DHT2"/>
<dbReference type="OrthoDB" id="3258294at2759"/>
<organism evidence="3 4">
    <name type="scientific">Suillus plorans</name>
    <dbReference type="NCBI Taxonomy" id="116603"/>
    <lineage>
        <taxon>Eukaryota</taxon>
        <taxon>Fungi</taxon>
        <taxon>Dikarya</taxon>
        <taxon>Basidiomycota</taxon>
        <taxon>Agaricomycotina</taxon>
        <taxon>Agaricomycetes</taxon>
        <taxon>Agaricomycetidae</taxon>
        <taxon>Boletales</taxon>
        <taxon>Suillineae</taxon>
        <taxon>Suillaceae</taxon>
        <taxon>Suillus</taxon>
    </lineage>
</organism>
<proteinExistence type="predicted"/>
<reference evidence="3" key="1">
    <citation type="journal article" date="2020" name="New Phytol.">
        <title>Comparative genomics reveals dynamic genome evolution in host specialist ectomycorrhizal fungi.</title>
        <authorList>
            <person name="Lofgren L.A."/>
            <person name="Nguyen N.H."/>
            <person name="Vilgalys R."/>
            <person name="Ruytinx J."/>
            <person name="Liao H.L."/>
            <person name="Branco S."/>
            <person name="Kuo A."/>
            <person name="LaButti K."/>
            <person name="Lipzen A."/>
            <person name="Andreopoulos W."/>
            <person name="Pangilinan J."/>
            <person name="Riley R."/>
            <person name="Hundley H."/>
            <person name="Na H."/>
            <person name="Barry K."/>
            <person name="Grigoriev I.V."/>
            <person name="Stajich J.E."/>
            <person name="Kennedy P.G."/>
        </authorList>
    </citation>
    <scope>NUCLEOTIDE SEQUENCE</scope>
    <source>
        <strain evidence="3">S12</strain>
    </source>
</reference>
<dbReference type="InterPro" id="IPR045340">
    <property type="entry name" value="DUF6533"/>
</dbReference>
<sequence>MYTSLLTTVIFLNIGKQSRAAALGLLIYEHIITFEDEIDLIWLKKKSWVTYLYHFNVHYTNALWRTAGFQSYGSRSTQHSKYNKANMKQYHPSCVTYMLCNNIIALLMTVSVQTTLQLRGSPAILYEKSPTNVLQAMMALLIGLTIARVERFPVVSTPAGCLFEGLAPLSAIFWTPALIFEPVICILILKKVFLDRQQRSELATFLARDRIFMQLIGSSIVWARYPSYINLFMPWSIVLPSLLCNRLLLNVRGRFARGSEPVPIELAILPSSVDSFRMSDEE</sequence>
<evidence type="ECO:0000256" key="1">
    <source>
        <dbReference type="SAM" id="Phobius"/>
    </source>
</evidence>
<keyword evidence="1" id="KW-0472">Membrane</keyword>
<dbReference type="RefSeq" id="XP_041159757.1">
    <property type="nucleotide sequence ID" value="XM_041308589.1"/>
</dbReference>
<name>A0A9P7DHT2_9AGAM</name>
<keyword evidence="1" id="KW-0812">Transmembrane</keyword>